<dbReference type="OrthoDB" id="10342803at2759"/>
<dbReference type="EMBL" id="BQMJ01000003">
    <property type="protein sequence ID" value="GJQ08625.1"/>
    <property type="molecule type" value="Genomic_DNA"/>
</dbReference>
<dbReference type="InterPro" id="IPR052587">
    <property type="entry name" value="TELO2-interacting_protein_1"/>
</dbReference>
<feature type="domain" description="TTI1 N-terminal TPR" evidence="2">
    <location>
        <begin position="85"/>
        <end position="321"/>
    </location>
</feature>
<dbReference type="InterPro" id="IPR057566">
    <property type="entry name" value="TPR_TTI1_N"/>
</dbReference>
<keyword evidence="4" id="KW-1185">Reference proteome</keyword>
<sequence>MKAARFILALVATASRWSACGASEKQKLLHFHTQSLEDEIEDLEFEEFCLCLRLFSRFFQDSLPESLNQNESLSYNVEKGNIHSFDSKEELLLENIRLLTAFMKNRSCQEYLQILERSHDCFPVVAYIVLSLLNITLTSKLEFSLRVSSCATLGCSFCPYFSVSVATSVLPGLVSKLCKLASESFYEHHRIVTQVLDCLRIFIMKCFPMSWDNACLYFEPRVDDIPSYTFLSVFKRQKEMMSDNTLEQPGRDKYSTDCSIQLEKAISCLQFMLHHKNGPVFHPHLEVHRKTVQFLEDILLRSQVGSAKNLRIFIRSLCRLCSDFDTETRLMSLKALRLFQERISPAPNYDLNSYKEEEISTMLERATLCKDLDEFEDDDFIIFFNVAEFLIDSWITPTCLRKPEDVVSLFIRIGEKFMEDLFTRISSDESIRIFTVLRDITDVPFEADHLVLRRYFACLYSLGMKGALDWFFPLVLRDSETEENVKLKVISAVVCSQMFLGAMKNCTLEESCRKHFFPELLDFLNGLMQRLSALQETEYSDVGVTESAATENLNYLLLFWTEGIIEPNATIFGDYLLKSLISFVSLMGHRRLNIANETRRILSKIVCKCGYEDVLYVLRKYLNYLIDIICEKFIHDGEFYPALQVLLNTDEKLTKDCVVLAAKELTMLLETIPYFDRLQTIRFMKLVDCTMKRCAPAEQVPISKSFPYRRPAREPGLYSDPSLLREKLESLRLSMTGETEMNSNDSGSDSLCEEEQCFESPMVTSETLGKNEITDNNLTVEDSIVSNLAEKTIQCCIELLSTNEIPAKILYLKAIASSLDVLAMNPKKLLPTVAPVLNAVNSELASWNVNVGSARSRRSVDSGQEDFVYRLLKSENSLSIKQQESTQIPNISLLDGLCEVIVQIIRYTGDFAKTTISNVALPKLLHILKSLVAQDSVKFWESTLYSGYALSSFRCLELVTSLEVTLVGGFIQDLVEIVVPILSLYTGRMRQNPSRNHKREQRYEEKLKVLYELSTRILKNLALTDPSTTWYCIYRKLRK</sequence>
<organism evidence="3 4">
    <name type="scientific">Galdieria partita</name>
    <dbReference type="NCBI Taxonomy" id="83374"/>
    <lineage>
        <taxon>Eukaryota</taxon>
        <taxon>Rhodophyta</taxon>
        <taxon>Bangiophyceae</taxon>
        <taxon>Galdieriales</taxon>
        <taxon>Galdieriaceae</taxon>
        <taxon>Galdieria</taxon>
    </lineage>
</organism>
<evidence type="ECO:0000256" key="1">
    <source>
        <dbReference type="SAM" id="SignalP"/>
    </source>
</evidence>
<dbReference type="Pfam" id="PF24173">
    <property type="entry name" value="TPR_TTI1_N"/>
    <property type="match status" value="1"/>
</dbReference>
<dbReference type="InterPro" id="IPR016024">
    <property type="entry name" value="ARM-type_fold"/>
</dbReference>
<dbReference type="AlphaFoldDB" id="A0A9C7PQJ4"/>
<protein>
    <recommendedName>
        <fullName evidence="2">TTI1 N-terminal TPR domain-containing protein</fullName>
    </recommendedName>
</protein>
<reference evidence="3" key="2">
    <citation type="submission" date="2022-01" db="EMBL/GenBank/DDBJ databases">
        <authorList>
            <person name="Hirooka S."/>
            <person name="Miyagishima S.Y."/>
        </authorList>
    </citation>
    <scope>NUCLEOTIDE SEQUENCE</scope>
    <source>
        <strain evidence="3">NBRC 102759</strain>
    </source>
</reference>
<proteinExistence type="predicted"/>
<evidence type="ECO:0000259" key="2">
    <source>
        <dbReference type="Pfam" id="PF24173"/>
    </source>
</evidence>
<dbReference type="PANTHER" id="PTHR18460">
    <property type="entry name" value="TEL2 INTERACTING PROTEIN 1 TTI1 FAMILY MEMBER"/>
    <property type="match status" value="1"/>
</dbReference>
<dbReference type="GO" id="GO:0005737">
    <property type="term" value="C:cytoplasm"/>
    <property type="evidence" value="ECO:0007669"/>
    <property type="project" value="TreeGrafter"/>
</dbReference>
<feature type="chain" id="PRO_5039000458" description="TTI1 N-terminal TPR domain-containing protein" evidence="1">
    <location>
        <begin position="23"/>
        <end position="1039"/>
    </location>
</feature>
<feature type="signal peptide" evidence="1">
    <location>
        <begin position="1"/>
        <end position="22"/>
    </location>
</feature>
<comment type="caution">
    <text evidence="3">The sequence shown here is derived from an EMBL/GenBank/DDBJ whole genome shotgun (WGS) entry which is preliminary data.</text>
</comment>
<evidence type="ECO:0000313" key="4">
    <source>
        <dbReference type="Proteomes" id="UP001061958"/>
    </source>
</evidence>
<dbReference type="PANTHER" id="PTHR18460:SF3">
    <property type="entry name" value="TELO2-INTERACTING PROTEIN 1 HOMOLOG"/>
    <property type="match status" value="1"/>
</dbReference>
<keyword evidence="1" id="KW-0732">Signal</keyword>
<accession>A0A9C7PQJ4</accession>
<evidence type="ECO:0000313" key="3">
    <source>
        <dbReference type="EMBL" id="GJQ08625.1"/>
    </source>
</evidence>
<gene>
    <name evidence="3" type="ORF">GpartN1_g416.t1</name>
</gene>
<reference evidence="3" key="1">
    <citation type="journal article" date="2022" name="Proc. Natl. Acad. Sci. U.S.A.">
        <title>Life cycle and functional genomics of the unicellular red alga Galdieria for elucidating algal and plant evolution and industrial use.</title>
        <authorList>
            <person name="Hirooka S."/>
            <person name="Itabashi T."/>
            <person name="Ichinose T.M."/>
            <person name="Onuma R."/>
            <person name="Fujiwara T."/>
            <person name="Yamashita S."/>
            <person name="Jong L.W."/>
            <person name="Tomita R."/>
            <person name="Iwane A.H."/>
            <person name="Miyagishima S.Y."/>
        </authorList>
    </citation>
    <scope>NUCLEOTIDE SEQUENCE</scope>
    <source>
        <strain evidence="3">NBRC 102759</strain>
    </source>
</reference>
<dbReference type="SUPFAM" id="SSF48371">
    <property type="entry name" value="ARM repeat"/>
    <property type="match status" value="1"/>
</dbReference>
<dbReference type="Proteomes" id="UP001061958">
    <property type="component" value="Unassembled WGS sequence"/>
</dbReference>
<name>A0A9C7PQJ4_9RHOD</name>